<dbReference type="GO" id="GO:0003899">
    <property type="term" value="F:DNA-directed RNA polymerase activity"/>
    <property type="evidence" value="ECO:0007669"/>
    <property type="project" value="InterPro"/>
</dbReference>
<feature type="domain" description="Zinc finger CHC2-type" evidence="1">
    <location>
        <begin position="269"/>
        <end position="345"/>
    </location>
</feature>
<protein>
    <recommendedName>
        <fullName evidence="1">Zinc finger CHC2-type domain-containing protein</fullName>
    </recommendedName>
</protein>
<dbReference type="Proteomes" id="UP000611629">
    <property type="component" value="Unassembled WGS sequence"/>
</dbReference>
<gene>
    <name evidence="2" type="ORF">HZF24_04555</name>
</gene>
<dbReference type="RefSeq" id="WP_179237086.1">
    <property type="nucleotide sequence ID" value="NZ_JACBNQ010000002.1"/>
</dbReference>
<dbReference type="EMBL" id="JACBNQ010000002">
    <property type="protein sequence ID" value="NYB73407.1"/>
    <property type="molecule type" value="Genomic_DNA"/>
</dbReference>
<name>A0A974BHV3_SEDHY</name>
<dbReference type="GO" id="GO:0003677">
    <property type="term" value="F:DNA binding"/>
    <property type="evidence" value="ECO:0007669"/>
    <property type="project" value="InterPro"/>
</dbReference>
<accession>A0A974BHV3</accession>
<keyword evidence="3" id="KW-1185">Reference proteome</keyword>
<sequence>MQNKIIKCMLHKTKYKVKPTSDQTEKEIVYNMPIVNISIEELAEKIIQGRTFRPAIITGKINQEHWKEQQIFVLDFDGSTIEDEISRCYELNLFPTFVYTTFSHSETQNKFRFVFVLCDVVRDYNTAVKLQSTLMQLFNRCDKSCCNLTRLYFGGKDIVYKYYDNILSVNSIFENKTEKSMLSRSENIRTQPLHNKKIINDNVQAIKNLDIETLQALISQRKQHMSFSNTNKEDIYNLYISIEKTPTALKASSTNDLYTVINSLNLSLYLNVPSDGSFFNCIIPEHNDTNPSAHIYLTDSKMPVYKCFGCDRAYTIIGITEKLSGCSRRQAVEFIKKVYGIEYEDSAWVKEQKLLILDMVNYLDTDEFKTQFPSLSSAIRNRKTEYQAILTHMSQFISNDMEKDGSLMFYSSYKDLMKVCNVKDRTAFSKILVLFALLGMLEKADLESIPEEELNRARAISEKYGFTKLTGFYTIPSLGVCTLEAGEGKARILKDSHITMMGLSRECVLRTFGEEEANRVYPQFKAENKKGASRKSNAATDNLVKIICGDIEKKGYILENKISDIYIKRFKGCNKKQVEIQIKRSMQQILNDYNLVRIRANKDLKRKYGIKGSGYPFIMAKGE</sequence>
<organism evidence="2 3">
    <name type="scientific">Sedimentibacter hydroxybenzoicus DSM 7310</name>
    <dbReference type="NCBI Taxonomy" id="1123245"/>
    <lineage>
        <taxon>Bacteria</taxon>
        <taxon>Bacillati</taxon>
        <taxon>Bacillota</taxon>
        <taxon>Tissierellia</taxon>
        <taxon>Sedimentibacter</taxon>
    </lineage>
</organism>
<evidence type="ECO:0000313" key="2">
    <source>
        <dbReference type="EMBL" id="NYB73407.1"/>
    </source>
</evidence>
<dbReference type="InterPro" id="IPR036977">
    <property type="entry name" value="DNA_primase_Znf_CHC2"/>
</dbReference>
<dbReference type="SUPFAM" id="SSF57783">
    <property type="entry name" value="Zinc beta-ribbon"/>
    <property type="match status" value="1"/>
</dbReference>
<dbReference type="Gene3D" id="3.90.580.10">
    <property type="entry name" value="Zinc finger, CHC2-type domain"/>
    <property type="match status" value="1"/>
</dbReference>
<dbReference type="GO" id="GO:0008270">
    <property type="term" value="F:zinc ion binding"/>
    <property type="evidence" value="ECO:0007669"/>
    <property type="project" value="InterPro"/>
</dbReference>
<dbReference type="GO" id="GO:0006260">
    <property type="term" value="P:DNA replication"/>
    <property type="evidence" value="ECO:0007669"/>
    <property type="project" value="InterPro"/>
</dbReference>
<reference evidence="2" key="1">
    <citation type="submission" date="2020-07" db="EMBL/GenBank/DDBJ databases">
        <title>Genomic analysis of a strain of Sedimentibacter Hydroxybenzoicus DSM7310.</title>
        <authorList>
            <person name="Ma S."/>
        </authorList>
    </citation>
    <scope>NUCLEOTIDE SEQUENCE</scope>
    <source>
        <strain evidence="2">DSM 7310</strain>
    </source>
</reference>
<dbReference type="Pfam" id="PF01807">
    <property type="entry name" value="Zn_ribbon_DnaG"/>
    <property type="match status" value="1"/>
</dbReference>
<dbReference type="AlphaFoldDB" id="A0A974BHV3"/>
<dbReference type="InterPro" id="IPR002694">
    <property type="entry name" value="Znf_CHC2"/>
</dbReference>
<proteinExistence type="predicted"/>
<evidence type="ECO:0000259" key="1">
    <source>
        <dbReference type="Pfam" id="PF01807"/>
    </source>
</evidence>
<evidence type="ECO:0000313" key="3">
    <source>
        <dbReference type="Proteomes" id="UP000611629"/>
    </source>
</evidence>
<comment type="caution">
    <text evidence="2">The sequence shown here is derived from an EMBL/GenBank/DDBJ whole genome shotgun (WGS) entry which is preliminary data.</text>
</comment>